<keyword evidence="3" id="KW-1185">Reference proteome</keyword>
<dbReference type="EMBL" id="VICG01000011">
    <property type="protein sequence ID" value="KAA8566834.1"/>
    <property type="molecule type" value="Genomic_DNA"/>
</dbReference>
<comment type="caution">
    <text evidence="2">The sequence shown here is derived from an EMBL/GenBank/DDBJ whole genome shotgun (WGS) entry which is preliminary data.</text>
</comment>
<dbReference type="Proteomes" id="UP000322873">
    <property type="component" value="Unassembled WGS sequence"/>
</dbReference>
<dbReference type="AlphaFoldDB" id="A0A5M9JBW2"/>
<organism evidence="2 3">
    <name type="scientific">Monilinia fructicola</name>
    <name type="common">Brown rot fungus</name>
    <name type="synonym">Ciboria fructicola</name>
    <dbReference type="NCBI Taxonomy" id="38448"/>
    <lineage>
        <taxon>Eukaryota</taxon>
        <taxon>Fungi</taxon>
        <taxon>Dikarya</taxon>
        <taxon>Ascomycota</taxon>
        <taxon>Pezizomycotina</taxon>
        <taxon>Leotiomycetes</taxon>
        <taxon>Helotiales</taxon>
        <taxon>Sclerotiniaceae</taxon>
        <taxon>Monilinia</taxon>
    </lineage>
</organism>
<feature type="region of interest" description="Disordered" evidence="1">
    <location>
        <begin position="1"/>
        <end position="26"/>
    </location>
</feature>
<evidence type="ECO:0000313" key="3">
    <source>
        <dbReference type="Proteomes" id="UP000322873"/>
    </source>
</evidence>
<reference evidence="2 3" key="1">
    <citation type="submission" date="2019-06" db="EMBL/GenBank/DDBJ databases">
        <title>Genome Sequence of the Brown Rot Fungal Pathogen Monilinia fructicola.</title>
        <authorList>
            <person name="De Miccolis Angelini R.M."/>
            <person name="Landi L."/>
            <person name="Abate D."/>
            <person name="Pollastro S."/>
            <person name="Romanazzi G."/>
            <person name="Faretra F."/>
        </authorList>
    </citation>
    <scope>NUCLEOTIDE SEQUENCE [LARGE SCALE GENOMIC DNA]</scope>
    <source>
        <strain evidence="2 3">Mfrc123</strain>
    </source>
</reference>
<sequence length="164" mass="17886">MPLKFFNSRLERKSSKGKKSVPPTIFPPNLPQTLSIEDKPLPLIPKFSAGALGRLLPRRRDSVVLPRVLGSLTRGMERASGARSLSRKKITGTETDAITPLLLTSPEAEPEIVIAEDDEGIMEEGEYEEGEVRDAVEMTIVPVRARFIYIGGKGSTSRGGAEGR</sequence>
<name>A0A5M9JBW2_MONFR</name>
<dbReference type="VEuPathDB" id="FungiDB:MFRU_066g00060"/>
<evidence type="ECO:0000313" key="2">
    <source>
        <dbReference type="EMBL" id="KAA8566834.1"/>
    </source>
</evidence>
<accession>A0A5M9JBW2</accession>
<protein>
    <submittedName>
        <fullName evidence="2">Uncharacterized protein</fullName>
    </submittedName>
</protein>
<evidence type="ECO:0000256" key="1">
    <source>
        <dbReference type="SAM" id="MobiDB-lite"/>
    </source>
</evidence>
<proteinExistence type="predicted"/>
<gene>
    <name evidence="2" type="ORF">EYC84_009933</name>
</gene>